<evidence type="ECO:0000256" key="10">
    <source>
        <dbReference type="ARBA" id="ARBA00022777"/>
    </source>
</evidence>
<feature type="coiled-coil region" evidence="15">
    <location>
        <begin position="7"/>
        <end position="34"/>
    </location>
</feature>
<evidence type="ECO:0000256" key="8">
    <source>
        <dbReference type="ARBA" id="ARBA00022723"/>
    </source>
</evidence>
<evidence type="ECO:0000256" key="4">
    <source>
        <dbReference type="ARBA" id="ARBA00007837"/>
    </source>
</evidence>
<gene>
    <name evidence="18" type="ORF">ENL21_00830</name>
</gene>
<dbReference type="AlphaFoldDB" id="A0A7V5LIV9"/>
<keyword evidence="8" id="KW-0479">Metal-binding</keyword>
<dbReference type="GO" id="GO:0016779">
    <property type="term" value="F:nucleotidyltransferase activity"/>
    <property type="evidence" value="ECO:0007669"/>
    <property type="project" value="InterPro"/>
</dbReference>
<name>A0A7V5LIV9_CALAY</name>
<evidence type="ECO:0000256" key="12">
    <source>
        <dbReference type="ARBA" id="ARBA00022842"/>
    </source>
</evidence>
<dbReference type="Pfam" id="PF01909">
    <property type="entry name" value="NTP_transf_2"/>
    <property type="match status" value="1"/>
</dbReference>
<dbReference type="Pfam" id="PF01326">
    <property type="entry name" value="PPDK_N"/>
    <property type="match status" value="1"/>
</dbReference>
<evidence type="ECO:0000256" key="6">
    <source>
        <dbReference type="ARBA" id="ARBA00021623"/>
    </source>
</evidence>
<dbReference type="PANTHER" id="PTHR43030">
    <property type="entry name" value="PHOSPHOENOLPYRUVATE SYNTHASE"/>
    <property type="match status" value="1"/>
</dbReference>
<organism evidence="18">
    <name type="scientific">Caldithrix abyssi</name>
    <dbReference type="NCBI Taxonomy" id="187145"/>
    <lineage>
        <taxon>Bacteria</taxon>
        <taxon>Pseudomonadati</taxon>
        <taxon>Calditrichota</taxon>
        <taxon>Calditrichia</taxon>
        <taxon>Calditrichales</taxon>
        <taxon>Calditrichaceae</taxon>
        <taxon>Caldithrix</taxon>
    </lineage>
</organism>
<evidence type="ECO:0000256" key="9">
    <source>
        <dbReference type="ARBA" id="ARBA00022741"/>
    </source>
</evidence>
<dbReference type="Gene3D" id="3.30.1490.20">
    <property type="entry name" value="ATP-grasp fold, A domain"/>
    <property type="match status" value="1"/>
</dbReference>
<evidence type="ECO:0000259" key="17">
    <source>
        <dbReference type="Pfam" id="PF01909"/>
    </source>
</evidence>
<keyword evidence="12" id="KW-0460">Magnesium</keyword>
<keyword evidence="15" id="KW-0175">Coiled coil</keyword>
<evidence type="ECO:0000256" key="14">
    <source>
        <dbReference type="ARBA" id="ARBA00047700"/>
    </source>
</evidence>
<comment type="catalytic activity">
    <reaction evidence="14">
        <text>pyruvate + ATP + H2O = phosphoenolpyruvate + AMP + phosphate + 2 H(+)</text>
        <dbReference type="Rhea" id="RHEA:11364"/>
        <dbReference type="ChEBI" id="CHEBI:15361"/>
        <dbReference type="ChEBI" id="CHEBI:15377"/>
        <dbReference type="ChEBI" id="CHEBI:15378"/>
        <dbReference type="ChEBI" id="CHEBI:30616"/>
        <dbReference type="ChEBI" id="CHEBI:43474"/>
        <dbReference type="ChEBI" id="CHEBI:58702"/>
        <dbReference type="ChEBI" id="CHEBI:456215"/>
        <dbReference type="EC" id="2.7.9.2"/>
    </reaction>
</comment>
<comment type="similarity">
    <text evidence="4">Belongs to the PEP-utilizing enzyme family.</text>
</comment>
<evidence type="ECO:0000256" key="15">
    <source>
        <dbReference type="SAM" id="Coils"/>
    </source>
</evidence>
<keyword evidence="18" id="KW-0670">Pyruvate</keyword>
<dbReference type="EC" id="2.7.9.2" evidence="5"/>
<dbReference type="SUPFAM" id="SSF56059">
    <property type="entry name" value="Glutathione synthetase ATP-binding domain-like"/>
    <property type="match status" value="1"/>
</dbReference>
<keyword evidence="11" id="KW-0067">ATP-binding</keyword>
<dbReference type="GO" id="GO:0046872">
    <property type="term" value="F:metal ion binding"/>
    <property type="evidence" value="ECO:0007669"/>
    <property type="project" value="UniProtKB-KW"/>
</dbReference>
<dbReference type="InterPro" id="IPR013815">
    <property type="entry name" value="ATP_grasp_subdomain_1"/>
</dbReference>
<dbReference type="Gene3D" id="3.30.470.20">
    <property type="entry name" value="ATP-grasp fold, B domain"/>
    <property type="match status" value="1"/>
</dbReference>
<keyword evidence="9" id="KW-0547">Nucleotide-binding</keyword>
<comment type="pathway">
    <text evidence="3">Carbohydrate biosynthesis; gluconeogenesis.</text>
</comment>
<evidence type="ECO:0000256" key="5">
    <source>
        <dbReference type="ARBA" id="ARBA00011996"/>
    </source>
</evidence>
<dbReference type="SUPFAM" id="SSF81301">
    <property type="entry name" value="Nucleotidyltransferase"/>
    <property type="match status" value="1"/>
</dbReference>
<evidence type="ECO:0000256" key="11">
    <source>
        <dbReference type="ARBA" id="ARBA00022840"/>
    </source>
</evidence>
<feature type="domain" description="Polymerase nucleotidyl transferase" evidence="17">
    <location>
        <begin position="961"/>
        <end position="1004"/>
    </location>
</feature>
<dbReference type="InterPro" id="IPR006319">
    <property type="entry name" value="PEP_synth"/>
</dbReference>
<feature type="domain" description="Pyruvate phosphate dikinase AMP/ATP-binding" evidence="16">
    <location>
        <begin position="349"/>
        <end position="723"/>
    </location>
</feature>
<comment type="function">
    <text evidence="2">Catalyzes the phosphorylation of pyruvate to phosphoenolpyruvate.</text>
</comment>
<evidence type="ECO:0000313" key="18">
    <source>
        <dbReference type="EMBL" id="HHE54295.1"/>
    </source>
</evidence>
<keyword evidence="10" id="KW-0418">Kinase</keyword>
<dbReference type="InterPro" id="IPR002934">
    <property type="entry name" value="Polymerase_NTP_transf_dom"/>
</dbReference>
<dbReference type="PANTHER" id="PTHR43030:SF1">
    <property type="entry name" value="PHOSPHOENOLPYRUVATE SYNTHASE"/>
    <property type="match status" value="1"/>
</dbReference>
<dbReference type="InterPro" id="IPR043519">
    <property type="entry name" value="NT_sf"/>
</dbReference>
<evidence type="ECO:0000256" key="2">
    <source>
        <dbReference type="ARBA" id="ARBA00002988"/>
    </source>
</evidence>
<evidence type="ECO:0000256" key="3">
    <source>
        <dbReference type="ARBA" id="ARBA00004742"/>
    </source>
</evidence>
<dbReference type="GO" id="GO:0005524">
    <property type="term" value="F:ATP binding"/>
    <property type="evidence" value="ECO:0007669"/>
    <property type="project" value="UniProtKB-KW"/>
</dbReference>
<comment type="cofactor">
    <cofactor evidence="1">
        <name>Mg(2+)</name>
        <dbReference type="ChEBI" id="CHEBI:18420"/>
    </cofactor>
</comment>
<keyword evidence="7" id="KW-0808">Transferase</keyword>
<evidence type="ECO:0000256" key="1">
    <source>
        <dbReference type="ARBA" id="ARBA00001946"/>
    </source>
</evidence>
<dbReference type="Gene3D" id="3.30.460.10">
    <property type="entry name" value="Beta Polymerase, domain 2"/>
    <property type="match status" value="1"/>
</dbReference>
<evidence type="ECO:0000259" key="16">
    <source>
        <dbReference type="Pfam" id="PF01326"/>
    </source>
</evidence>
<dbReference type="InterPro" id="IPR002192">
    <property type="entry name" value="PPDK_AMP/ATP-bd"/>
</dbReference>
<dbReference type="Proteomes" id="UP000886111">
    <property type="component" value="Unassembled WGS sequence"/>
</dbReference>
<proteinExistence type="inferred from homology"/>
<accession>A0A7V5LIV9</accession>
<comment type="caution">
    <text evidence="18">The sequence shown here is derived from an EMBL/GenBank/DDBJ whole genome shotgun (WGS) entry which is preliminary data.</text>
</comment>
<dbReference type="GO" id="GO:0008986">
    <property type="term" value="F:pyruvate, water dikinase activity"/>
    <property type="evidence" value="ECO:0007669"/>
    <property type="project" value="UniProtKB-EC"/>
</dbReference>
<evidence type="ECO:0000256" key="7">
    <source>
        <dbReference type="ARBA" id="ARBA00022679"/>
    </source>
</evidence>
<reference evidence="18" key="1">
    <citation type="journal article" date="2020" name="mSystems">
        <title>Genome- and Community-Level Interaction Insights into Carbon Utilization and Element Cycling Functions of Hydrothermarchaeota in Hydrothermal Sediment.</title>
        <authorList>
            <person name="Zhou Z."/>
            <person name="Liu Y."/>
            <person name="Xu W."/>
            <person name="Pan J."/>
            <person name="Luo Z.H."/>
            <person name="Li M."/>
        </authorList>
    </citation>
    <scope>NUCLEOTIDE SEQUENCE [LARGE SCALE GENOMIC DNA]</scope>
    <source>
        <strain evidence="18">HyVt-76</strain>
    </source>
</reference>
<sequence>MNKDKRMQSIDKLIDTLEERVKELNVLYEVEEILHQDELTLDEIFKRIVNLLPTAFQFPEICRVKIHYHNKEFMTDDYKDSPYAINADLIFQDRPVGWIRVCYIEKKPPSDVGPFLLDEKHLVDVLAQRLSFHIMYIKLKKIFDKWETAKKGISGHRSEEWEVILELLKRTDPDLYLRIARKMLNLLVWKGVSEANKMLQQFNPYATVEKEIELVGEVNEPLKKEDIADINRRAQEIFVLASQYLPHSEILSKIQQWIQEDKTSFLVRATSDNNSSLTDISEALRRYYQINPEGMALSPSSLIGVRAALIRRFFTDQLEFINIAKHFVRVRDFYKLLKRMIFPIGSHGKLGGKSAGLFLAYRILKSMDDPKKLLENIKTPKTWHITSDAMIYFMHYNNLDELLEHKYKPISDVRNEYPHVIQLFKNSHFPPEIVKGVAMALDDFGERPLIVRSSSLLEDRLGSAFLGKYKSLFIANQGSKADRLEALLDAIAEVYASTIGPDPIEYRAERGLLDFHEEMGIMIQEVVGKRVGDYFLPAFAGVAFSNNEFRWSPRIKREDGLLRLVPGLGTRAVDRLSDDYPVLIAPGQPNLRAKVSVEEIVHYSPRKADVINLKTRQFETIEIEKLLKEYGYEYPMLEKIASVYDHGMIRDIGFNTNLEEVDLAITFNGLLQHSNFVAQTKEILKILQNRLATPVDIEFAHDGENFYLLQCRPQSYSSFSAPAKFPQHIPDNNIIFTANKYITNGIVSNIKYIVYVDLNAYSEITDINELKAIGRAVGELNKILPKRQFILMGPGRWGSRGDIKLGVSVTYSDINNTAVLIEIARRKGNYVPDLSFGTHFFQDLVEANIKYLPLYPDNEGIIFKEDFFLKSTNSLNELLPSFANLDKVLHVIDVPAESNGLLFHILMNGEQEKAMGLIAPSEMIIELQTKEESKFLGQSAAEHWQWRQQMADRIAEQLDAERFGVKGLYLLGSTRSGMAQAGSDIDLLVHFVGTPEQRRELDNWFEGWSLALDEINYQRTGYKAGGLLDIHYITDEEIIDEKDIAEKIKYLGRDGFKKLILSNETA</sequence>
<evidence type="ECO:0000256" key="13">
    <source>
        <dbReference type="ARBA" id="ARBA00033470"/>
    </source>
</evidence>
<protein>
    <recommendedName>
        <fullName evidence="6">Phosphoenolpyruvate synthase</fullName>
        <ecNumber evidence="5">2.7.9.2</ecNumber>
    </recommendedName>
    <alternativeName>
        <fullName evidence="13">Pyruvate, water dikinase</fullName>
    </alternativeName>
</protein>
<dbReference type="EMBL" id="DRTD01000060">
    <property type="protein sequence ID" value="HHE54295.1"/>
    <property type="molecule type" value="Genomic_DNA"/>
</dbReference>